<sequence length="171" mass="18836">MSQGILGNTRPTIFNRGSVRDGRGEVVQEIEFVAHSDDPAEGDAYWVAICNVEEPPPEPWVPMRPFSERVIGRPSRCTLPFLGTVRSFLHNPFLLFRKICASSETFSVVRVRAAVEAHRSRFSSSIDNDMGASFEDTSLSAVYATWQSSGRGSLDAEDDGEPTVEDPVSGR</sequence>
<gene>
    <name evidence="2" type="ORF">DARMORV10_A03P66770.1</name>
</gene>
<dbReference type="EMBL" id="HG994357">
    <property type="protein sequence ID" value="CAF2133847.1"/>
    <property type="molecule type" value="Genomic_DNA"/>
</dbReference>
<dbReference type="Proteomes" id="UP001295469">
    <property type="component" value="Chromosome A03"/>
</dbReference>
<dbReference type="AlphaFoldDB" id="A0A816WNX0"/>
<name>A0A816WNX0_BRANA</name>
<feature type="compositionally biased region" description="Acidic residues" evidence="1">
    <location>
        <begin position="155"/>
        <end position="164"/>
    </location>
</feature>
<protein>
    <submittedName>
        <fullName evidence="2">(rape) hypothetical protein</fullName>
    </submittedName>
</protein>
<proteinExistence type="predicted"/>
<reference evidence="2" key="1">
    <citation type="submission" date="2021-01" db="EMBL/GenBank/DDBJ databases">
        <authorList>
            <consortium name="Genoscope - CEA"/>
            <person name="William W."/>
        </authorList>
    </citation>
    <scope>NUCLEOTIDE SEQUENCE</scope>
</reference>
<accession>A0A816WNX0</accession>
<organism evidence="2">
    <name type="scientific">Brassica napus</name>
    <name type="common">Rape</name>
    <dbReference type="NCBI Taxonomy" id="3708"/>
    <lineage>
        <taxon>Eukaryota</taxon>
        <taxon>Viridiplantae</taxon>
        <taxon>Streptophyta</taxon>
        <taxon>Embryophyta</taxon>
        <taxon>Tracheophyta</taxon>
        <taxon>Spermatophyta</taxon>
        <taxon>Magnoliopsida</taxon>
        <taxon>eudicotyledons</taxon>
        <taxon>Gunneridae</taxon>
        <taxon>Pentapetalae</taxon>
        <taxon>rosids</taxon>
        <taxon>malvids</taxon>
        <taxon>Brassicales</taxon>
        <taxon>Brassicaceae</taxon>
        <taxon>Brassiceae</taxon>
        <taxon>Brassica</taxon>
    </lineage>
</organism>
<evidence type="ECO:0000256" key="1">
    <source>
        <dbReference type="SAM" id="MobiDB-lite"/>
    </source>
</evidence>
<feature type="region of interest" description="Disordered" evidence="1">
    <location>
        <begin position="149"/>
        <end position="171"/>
    </location>
</feature>
<evidence type="ECO:0000313" key="2">
    <source>
        <dbReference type="EMBL" id="CAF2133847.1"/>
    </source>
</evidence>